<dbReference type="InterPro" id="IPR001017">
    <property type="entry name" value="DH_E1"/>
</dbReference>
<keyword evidence="2 4" id="KW-0560">Oxidoreductase</keyword>
<protein>
    <recommendedName>
        <fullName evidence="4">2-oxoisovalerate dehydrogenase subunit alpha</fullName>
        <ecNumber evidence="4">1.2.4.4</ecNumber>
    </recommendedName>
    <alternativeName>
        <fullName evidence="4">Branched-chain alpha-keto acid dehydrogenase E1 component alpha chain</fullName>
    </alternativeName>
</protein>
<feature type="domain" description="Dehydrogenase E1 component" evidence="5">
    <location>
        <begin position="26"/>
        <end position="319"/>
    </location>
</feature>
<name>A0A934K6I3_9BACT</name>
<evidence type="ECO:0000256" key="4">
    <source>
        <dbReference type="RuleBase" id="RU365014"/>
    </source>
</evidence>
<organism evidence="6 7">
    <name type="scientific">Candidatus Nephthysia bennettiae</name>
    <dbReference type="NCBI Taxonomy" id="3127016"/>
    <lineage>
        <taxon>Bacteria</taxon>
        <taxon>Bacillati</taxon>
        <taxon>Candidatus Dormiibacterota</taxon>
        <taxon>Candidatus Dormibacteria</taxon>
        <taxon>Candidatus Dormibacterales</taxon>
        <taxon>Candidatus Dormibacteraceae</taxon>
        <taxon>Candidatus Nephthysia</taxon>
    </lineage>
</organism>
<dbReference type="EMBL" id="JAEKNR010000014">
    <property type="protein sequence ID" value="MBJ7596640.1"/>
    <property type="molecule type" value="Genomic_DNA"/>
</dbReference>
<evidence type="ECO:0000259" key="5">
    <source>
        <dbReference type="Pfam" id="PF00676"/>
    </source>
</evidence>
<reference evidence="6" key="1">
    <citation type="submission" date="2020-10" db="EMBL/GenBank/DDBJ databases">
        <title>Ca. Dormibacterota MAGs.</title>
        <authorList>
            <person name="Montgomery K."/>
        </authorList>
    </citation>
    <scope>NUCLEOTIDE SEQUENCE [LARGE SCALE GENOMIC DNA]</scope>
    <source>
        <strain evidence="6">SC8812_S17_10</strain>
    </source>
</reference>
<dbReference type="Pfam" id="PF00676">
    <property type="entry name" value="E1_dh"/>
    <property type="match status" value="1"/>
</dbReference>
<comment type="similarity">
    <text evidence="4">Belongs to the BCKDHA family.</text>
</comment>
<evidence type="ECO:0000313" key="6">
    <source>
        <dbReference type="EMBL" id="MBJ7596640.1"/>
    </source>
</evidence>
<dbReference type="InterPro" id="IPR050771">
    <property type="entry name" value="Alpha-ketoacid_DH_E1_comp"/>
</dbReference>
<keyword evidence="3 4" id="KW-0786">Thiamine pyrophosphate</keyword>
<dbReference type="Gene3D" id="3.40.50.970">
    <property type="match status" value="1"/>
</dbReference>
<comment type="cofactor">
    <cofactor evidence="1 4">
        <name>thiamine diphosphate</name>
        <dbReference type="ChEBI" id="CHEBI:58937"/>
    </cofactor>
</comment>
<dbReference type="RefSeq" id="WP_338198471.1">
    <property type="nucleotide sequence ID" value="NZ_JAEKNR010000014.1"/>
</dbReference>
<comment type="function">
    <text evidence="4">The branched-chain alpha-keto dehydrogenase complex catalyzes the overall conversion of alpha-keto acids to acyl-CoA and CO(2). It contains multiple copies of three enzymatic components: branched-chain alpha-keto acid decarboxylase (E1), lipoamide acyltransferase (E2) and lipoamide dehydrogenase (E3).</text>
</comment>
<dbReference type="CDD" id="cd02000">
    <property type="entry name" value="TPP_E1_PDC_ADC_BCADC"/>
    <property type="match status" value="1"/>
</dbReference>
<comment type="caution">
    <text evidence="6">The sequence shown here is derived from an EMBL/GenBank/DDBJ whole genome shotgun (WGS) entry which is preliminary data.</text>
</comment>
<comment type="catalytic activity">
    <reaction evidence="4">
        <text>N(6)-[(R)-lipoyl]-L-lysyl-[protein] + 3-methyl-2-oxobutanoate + H(+) = N(6)-[(R)-S(8)-2-methylpropanoyldihydrolipoyl]-L-lysyl-[protein] + CO2</text>
        <dbReference type="Rhea" id="RHEA:13457"/>
        <dbReference type="Rhea" id="RHEA-COMP:10474"/>
        <dbReference type="Rhea" id="RHEA-COMP:10497"/>
        <dbReference type="ChEBI" id="CHEBI:11851"/>
        <dbReference type="ChEBI" id="CHEBI:15378"/>
        <dbReference type="ChEBI" id="CHEBI:16526"/>
        <dbReference type="ChEBI" id="CHEBI:83099"/>
        <dbReference type="ChEBI" id="CHEBI:83142"/>
        <dbReference type="EC" id="1.2.4.4"/>
    </reaction>
</comment>
<dbReference type="Proteomes" id="UP000612893">
    <property type="component" value="Unassembled WGS sequence"/>
</dbReference>
<evidence type="ECO:0000256" key="3">
    <source>
        <dbReference type="ARBA" id="ARBA00023052"/>
    </source>
</evidence>
<dbReference type="InterPro" id="IPR029061">
    <property type="entry name" value="THDP-binding"/>
</dbReference>
<dbReference type="AlphaFoldDB" id="A0A934K6I3"/>
<proteinExistence type="inferred from homology"/>
<accession>A0A934K6I3</accession>
<evidence type="ECO:0000313" key="7">
    <source>
        <dbReference type="Proteomes" id="UP000612893"/>
    </source>
</evidence>
<keyword evidence="7" id="KW-1185">Reference proteome</keyword>
<evidence type="ECO:0000256" key="1">
    <source>
        <dbReference type="ARBA" id="ARBA00001964"/>
    </source>
</evidence>
<sequence length="335" mass="36854">MAHSPSVTLESAAFTERPELEMHRWMVLSRVLEDRLVALWKQGRIRGRLLTGRGQEAIPTAAALAVGPDDFMCIMHRDMAAHLIRGTTPETVLLHYFGKATGPSGGRDGDIHFAEWERRNFPMVSHLPDSFPIALGLALTSLLGKDSAVTIAFCGEGSTSVGAWHETMNFASVFRTPNVFVVENNQYAYSTPTERQYRGRLVDRALGYGMAGESVDGNDVLATHAAVKRAVERARAGEGPTLLEAATMRMDGHAGHDDAAYVPEELKARWRAQDPIERLERRLRDRGVAPDRLEEQWTAARREVDAAVERAAQAPDPTPADLFARGVFAEQPAAC</sequence>
<evidence type="ECO:0000256" key="2">
    <source>
        <dbReference type="ARBA" id="ARBA00023002"/>
    </source>
</evidence>
<dbReference type="SUPFAM" id="SSF52518">
    <property type="entry name" value="Thiamin diphosphate-binding fold (THDP-binding)"/>
    <property type="match status" value="1"/>
</dbReference>
<dbReference type="GO" id="GO:0003863">
    <property type="term" value="F:branched-chain 2-oxo acid dehydrogenase activity"/>
    <property type="evidence" value="ECO:0007669"/>
    <property type="project" value="UniProtKB-EC"/>
</dbReference>
<dbReference type="EC" id="1.2.4.4" evidence="4"/>
<gene>
    <name evidence="6" type="ORF">JF922_00940</name>
</gene>
<dbReference type="PANTHER" id="PTHR43380">
    <property type="entry name" value="2-OXOISOVALERATE DEHYDROGENASE SUBUNIT ALPHA, MITOCHONDRIAL"/>
    <property type="match status" value="1"/>
</dbReference>
<dbReference type="PANTHER" id="PTHR43380:SF1">
    <property type="entry name" value="2-OXOISOVALERATE DEHYDROGENASE SUBUNIT ALPHA, MITOCHONDRIAL"/>
    <property type="match status" value="1"/>
</dbReference>